<feature type="region of interest" description="Disordered" evidence="3">
    <location>
        <begin position="201"/>
        <end position="235"/>
    </location>
</feature>
<accession>A0A2U1P5C6</accession>
<dbReference type="Pfam" id="PF06200">
    <property type="entry name" value="tify"/>
    <property type="match status" value="1"/>
</dbReference>
<dbReference type="EMBL" id="PKPP01001650">
    <property type="protein sequence ID" value="PWA80949.1"/>
    <property type="molecule type" value="Genomic_DNA"/>
</dbReference>
<protein>
    <recommendedName>
        <fullName evidence="2">Protein TIFY</fullName>
    </recommendedName>
    <alternativeName>
        <fullName evidence="2">Jasmonate ZIM domain-containing protein</fullName>
    </alternativeName>
</protein>
<keyword evidence="6" id="KW-1185">Reference proteome</keyword>
<feature type="domain" description="Tify" evidence="4">
    <location>
        <begin position="111"/>
        <end position="146"/>
    </location>
</feature>
<feature type="compositionally biased region" description="Polar residues" evidence="3">
    <location>
        <begin position="218"/>
        <end position="228"/>
    </location>
</feature>
<comment type="subcellular location">
    <subcellularLocation>
        <location evidence="2">Nucleus</location>
    </subcellularLocation>
</comment>
<dbReference type="GO" id="GO:2000022">
    <property type="term" value="P:regulation of jasmonic acid mediated signaling pathway"/>
    <property type="evidence" value="ECO:0007669"/>
    <property type="project" value="UniProtKB-UniRule"/>
</dbReference>
<dbReference type="OrthoDB" id="1937734at2759"/>
<dbReference type="SMART" id="SM00979">
    <property type="entry name" value="TIFY"/>
    <property type="match status" value="1"/>
</dbReference>
<proteinExistence type="inferred from homology"/>
<dbReference type="PANTHER" id="PTHR33077">
    <property type="entry name" value="PROTEIN TIFY 4A-RELATED-RELATED"/>
    <property type="match status" value="1"/>
</dbReference>
<comment type="similarity">
    <text evidence="1 2">Belongs to the TIFY/JAZ family.</text>
</comment>
<name>A0A2U1P5C6_ARTAN</name>
<comment type="domain">
    <text evidence="2">The jas domain is required for interaction with COI1.</text>
</comment>
<dbReference type="PANTHER" id="PTHR33077:SF52">
    <property type="entry name" value="PROTEIN TIFY 11D"/>
    <property type="match status" value="1"/>
</dbReference>
<keyword evidence="2" id="KW-1184">Jasmonic acid signaling pathway</keyword>
<dbReference type="Proteomes" id="UP000245207">
    <property type="component" value="Unassembled WGS sequence"/>
</dbReference>
<evidence type="ECO:0000256" key="2">
    <source>
        <dbReference type="RuleBase" id="RU369065"/>
    </source>
</evidence>
<dbReference type="STRING" id="35608.A0A2U1P5C6"/>
<feature type="compositionally biased region" description="Low complexity" evidence="3">
    <location>
        <begin position="204"/>
        <end position="217"/>
    </location>
</feature>
<sequence>MSAAQRYFPGTGDGKAPVEKSKFAQTCNRLSMFLKEKRNLREINAKIDPKGVKENATTIDLLSNIDHQGEKVSKEDKTVNTIPEYVILDSSCEIDDDATIVASSSKAVISKAPKTAQMTIFYGGKVVVLDDVPADRARDMMLVAQNGSSPNNKAEKQVELASTSKETITHAELRAKDSDLPIARRASLHKFLAKRKDRANVRAPYYNPNQNQNLNMNDSPGASSSGTELSFDLNM</sequence>
<evidence type="ECO:0000256" key="3">
    <source>
        <dbReference type="SAM" id="MobiDB-lite"/>
    </source>
</evidence>
<dbReference type="GO" id="GO:0009611">
    <property type="term" value="P:response to wounding"/>
    <property type="evidence" value="ECO:0007669"/>
    <property type="project" value="UniProtKB-UniRule"/>
</dbReference>
<dbReference type="InterPro" id="IPR040390">
    <property type="entry name" value="TIFY/JAZ"/>
</dbReference>
<evidence type="ECO:0000259" key="4">
    <source>
        <dbReference type="PROSITE" id="PS51320"/>
    </source>
</evidence>
<keyword evidence="2" id="KW-0539">Nucleus</keyword>
<dbReference type="Pfam" id="PF09425">
    <property type="entry name" value="Jas_motif"/>
    <property type="match status" value="1"/>
</dbReference>
<dbReference type="GO" id="GO:0005634">
    <property type="term" value="C:nucleus"/>
    <property type="evidence" value="ECO:0007669"/>
    <property type="project" value="UniProtKB-SubCell"/>
</dbReference>
<dbReference type="InterPro" id="IPR018467">
    <property type="entry name" value="CCT_CS"/>
</dbReference>
<dbReference type="GO" id="GO:0031347">
    <property type="term" value="P:regulation of defense response"/>
    <property type="evidence" value="ECO:0007669"/>
    <property type="project" value="UniProtKB-UniRule"/>
</dbReference>
<feature type="region of interest" description="Disordered" evidence="3">
    <location>
        <begin position="144"/>
        <end position="165"/>
    </location>
</feature>
<evidence type="ECO:0000256" key="1">
    <source>
        <dbReference type="ARBA" id="ARBA00008614"/>
    </source>
</evidence>
<dbReference type="PROSITE" id="PS51320">
    <property type="entry name" value="TIFY"/>
    <property type="match status" value="1"/>
</dbReference>
<evidence type="ECO:0000313" key="5">
    <source>
        <dbReference type="EMBL" id="PWA80949.1"/>
    </source>
</evidence>
<comment type="function">
    <text evidence="2">Repressor of jasmonate responses.</text>
</comment>
<organism evidence="5 6">
    <name type="scientific">Artemisia annua</name>
    <name type="common">Sweet wormwood</name>
    <dbReference type="NCBI Taxonomy" id="35608"/>
    <lineage>
        <taxon>Eukaryota</taxon>
        <taxon>Viridiplantae</taxon>
        <taxon>Streptophyta</taxon>
        <taxon>Embryophyta</taxon>
        <taxon>Tracheophyta</taxon>
        <taxon>Spermatophyta</taxon>
        <taxon>Magnoliopsida</taxon>
        <taxon>eudicotyledons</taxon>
        <taxon>Gunneridae</taxon>
        <taxon>Pentapetalae</taxon>
        <taxon>asterids</taxon>
        <taxon>campanulids</taxon>
        <taxon>Asterales</taxon>
        <taxon>Asteraceae</taxon>
        <taxon>Asteroideae</taxon>
        <taxon>Anthemideae</taxon>
        <taxon>Artemisiinae</taxon>
        <taxon>Artemisia</taxon>
    </lineage>
</organism>
<comment type="caution">
    <text evidence="5">The sequence shown here is derived from an EMBL/GenBank/DDBJ whole genome shotgun (WGS) entry which is preliminary data.</text>
</comment>
<dbReference type="InterPro" id="IPR010399">
    <property type="entry name" value="Tify_dom"/>
</dbReference>
<gene>
    <name evidence="5" type="ORF">CTI12_AA191620</name>
</gene>
<evidence type="ECO:0000313" key="6">
    <source>
        <dbReference type="Proteomes" id="UP000245207"/>
    </source>
</evidence>
<reference evidence="5 6" key="1">
    <citation type="journal article" date="2018" name="Mol. Plant">
        <title>The genome of Artemisia annua provides insight into the evolution of Asteraceae family and artemisinin biosynthesis.</title>
        <authorList>
            <person name="Shen Q."/>
            <person name="Zhang L."/>
            <person name="Liao Z."/>
            <person name="Wang S."/>
            <person name="Yan T."/>
            <person name="Shi P."/>
            <person name="Liu M."/>
            <person name="Fu X."/>
            <person name="Pan Q."/>
            <person name="Wang Y."/>
            <person name="Lv Z."/>
            <person name="Lu X."/>
            <person name="Zhang F."/>
            <person name="Jiang W."/>
            <person name="Ma Y."/>
            <person name="Chen M."/>
            <person name="Hao X."/>
            <person name="Li L."/>
            <person name="Tang Y."/>
            <person name="Lv G."/>
            <person name="Zhou Y."/>
            <person name="Sun X."/>
            <person name="Brodelius P.E."/>
            <person name="Rose J.K.C."/>
            <person name="Tang K."/>
        </authorList>
    </citation>
    <scope>NUCLEOTIDE SEQUENCE [LARGE SCALE GENOMIC DNA]</scope>
    <source>
        <strain evidence="6">cv. Huhao1</strain>
        <tissue evidence="5">Leaf</tissue>
    </source>
</reference>
<dbReference type="AlphaFoldDB" id="A0A2U1P5C6"/>